<protein>
    <recommendedName>
        <fullName evidence="4">ECF transporter S component</fullName>
    </recommendedName>
</protein>
<dbReference type="InterPro" id="IPR024529">
    <property type="entry name" value="ECF_trnsprt_substrate-spec"/>
</dbReference>
<keyword evidence="1" id="KW-0472">Membrane</keyword>
<dbReference type="eggNOG" id="COG4684">
    <property type="taxonomic scope" value="Bacteria"/>
</dbReference>
<dbReference type="GO" id="GO:0022857">
    <property type="term" value="F:transmembrane transporter activity"/>
    <property type="evidence" value="ECO:0007669"/>
    <property type="project" value="InterPro"/>
</dbReference>
<name>F2JR88_CELLD</name>
<keyword evidence="1" id="KW-1133">Transmembrane helix</keyword>
<organism evidence="2 3">
    <name type="scientific">Cellulosilyticum lentocellum (strain ATCC 49066 / DSM 5427 / NCIMB 11756 / RHM5)</name>
    <name type="common">Clostridium lentocellum</name>
    <dbReference type="NCBI Taxonomy" id="642492"/>
    <lineage>
        <taxon>Bacteria</taxon>
        <taxon>Bacillati</taxon>
        <taxon>Bacillota</taxon>
        <taxon>Clostridia</taxon>
        <taxon>Lachnospirales</taxon>
        <taxon>Cellulosilyticaceae</taxon>
        <taxon>Cellulosilyticum</taxon>
    </lineage>
</organism>
<dbReference type="Pfam" id="PF12822">
    <property type="entry name" value="ECF_trnsprt"/>
    <property type="match status" value="1"/>
</dbReference>
<dbReference type="KEGG" id="cle:Clole_3379"/>
<proteinExistence type="predicted"/>
<feature type="transmembrane region" description="Helical" evidence="1">
    <location>
        <begin position="174"/>
        <end position="201"/>
    </location>
</feature>
<gene>
    <name evidence="2" type="ordered locus">Clole_3379</name>
</gene>
<dbReference type="Proteomes" id="UP000008467">
    <property type="component" value="Chromosome"/>
</dbReference>
<dbReference type="STRING" id="642492.Clole_3379"/>
<feature type="transmembrane region" description="Helical" evidence="1">
    <location>
        <begin position="12"/>
        <end position="33"/>
    </location>
</feature>
<reference evidence="2 3" key="1">
    <citation type="journal article" date="2011" name="J. Bacteriol.">
        <title>Complete genome sequence of the cellulose-degrading bacterium Cellulosilyticum lentocellum.</title>
        <authorList>
            <consortium name="US DOE Joint Genome Institute"/>
            <person name="Miller D.A."/>
            <person name="Suen G."/>
            <person name="Bruce D."/>
            <person name="Copeland A."/>
            <person name="Cheng J.F."/>
            <person name="Detter C."/>
            <person name="Goodwin L.A."/>
            <person name="Han C.S."/>
            <person name="Hauser L.J."/>
            <person name="Land M.L."/>
            <person name="Lapidus A."/>
            <person name="Lucas S."/>
            <person name="Meincke L."/>
            <person name="Pitluck S."/>
            <person name="Tapia R."/>
            <person name="Teshima H."/>
            <person name="Woyke T."/>
            <person name="Fox B.G."/>
            <person name="Angert E.R."/>
            <person name="Currie C.R."/>
        </authorList>
    </citation>
    <scope>NUCLEOTIDE SEQUENCE [LARGE SCALE GENOMIC DNA]</scope>
    <source>
        <strain evidence="3">ATCC 49066 / DSM 5427 / NCIMB 11756 / RHM5</strain>
    </source>
</reference>
<feature type="transmembrane region" description="Helical" evidence="1">
    <location>
        <begin position="39"/>
        <end position="55"/>
    </location>
</feature>
<evidence type="ECO:0000313" key="3">
    <source>
        <dbReference type="Proteomes" id="UP000008467"/>
    </source>
</evidence>
<evidence type="ECO:0000256" key="1">
    <source>
        <dbReference type="SAM" id="Phobius"/>
    </source>
</evidence>
<keyword evidence="3" id="KW-1185">Reference proteome</keyword>
<dbReference type="HOGENOM" id="CLU_088550_3_0_9"/>
<dbReference type="Gene3D" id="1.10.1760.20">
    <property type="match status" value="1"/>
</dbReference>
<dbReference type="EMBL" id="CP002582">
    <property type="protein sequence ID" value="ADZ85069.1"/>
    <property type="molecule type" value="Genomic_DNA"/>
</dbReference>
<feature type="transmembrane region" description="Helical" evidence="1">
    <location>
        <begin position="62"/>
        <end position="84"/>
    </location>
</feature>
<dbReference type="AlphaFoldDB" id="F2JR88"/>
<evidence type="ECO:0000313" key="2">
    <source>
        <dbReference type="EMBL" id="ADZ85069.1"/>
    </source>
</evidence>
<dbReference type="RefSeq" id="WP_013658346.1">
    <property type="nucleotide sequence ID" value="NC_015275.1"/>
</dbReference>
<accession>F2JR88</accession>
<evidence type="ECO:0008006" key="4">
    <source>
        <dbReference type="Google" id="ProtNLM"/>
    </source>
</evidence>
<feature type="transmembrane region" description="Helical" evidence="1">
    <location>
        <begin position="96"/>
        <end position="117"/>
    </location>
</feature>
<sequence>MNIKRNTRSLTFLGVLIAIELVLTFAHIGFIPLPFMKATILHIPVIIGAIFLGPIEGSILGLVFGILSVVMNTIEPGVTSFVFSPFYTLGTTKGNVWSLVVALVPRVLVGITSYYTYQFMSKFDKTKWSAYIGAGIVGSLTNTIFVMSFIYLFFGQAEPYASNTAQGIGFVFKVIMGVVLTNGVPEAIVAAVLVSAIGKVLSKVFKTQRILAR</sequence>
<keyword evidence="1" id="KW-0812">Transmembrane</keyword>
<feature type="transmembrane region" description="Helical" evidence="1">
    <location>
        <begin position="129"/>
        <end position="154"/>
    </location>
</feature>